<feature type="compositionally biased region" description="Basic and acidic residues" evidence="1">
    <location>
        <begin position="7"/>
        <end position="22"/>
    </location>
</feature>
<name>A0ABP6RDK2_9MICC</name>
<evidence type="ECO:0000256" key="1">
    <source>
        <dbReference type="SAM" id="MobiDB-lite"/>
    </source>
</evidence>
<proteinExistence type="predicted"/>
<evidence type="ECO:0008006" key="5">
    <source>
        <dbReference type="Google" id="ProtNLM"/>
    </source>
</evidence>
<accession>A0ABP6RDK2</accession>
<keyword evidence="4" id="KW-1185">Reference proteome</keyword>
<feature type="region of interest" description="Disordered" evidence="1">
    <location>
        <begin position="1"/>
        <end position="92"/>
    </location>
</feature>
<keyword evidence="2" id="KW-0472">Membrane</keyword>
<gene>
    <name evidence="3" type="ORF">GCM10020260_19920</name>
</gene>
<feature type="transmembrane region" description="Helical" evidence="2">
    <location>
        <begin position="144"/>
        <end position="164"/>
    </location>
</feature>
<evidence type="ECO:0000313" key="4">
    <source>
        <dbReference type="Proteomes" id="UP001501736"/>
    </source>
</evidence>
<feature type="transmembrane region" description="Helical" evidence="2">
    <location>
        <begin position="119"/>
        <end position="138"/>
    </location>
</feature>
<feature type="compositionally biased region" description="Basic and acidic residues" evidence="1">
    <location>
        <begin position="64"/>
        <end position="92"/>
    </location>
</feature>
<evidence type="ECO:0000256" key="2">
    <source>
        <dbReference type="SAM" id="Phobius"/>
    </source>
</evidence>
<keyword evidence="2" id="KW-0812">Transmembrane</keyword>
<keyword evidence="2" id="KW-1133">Transmembrane helix</keyword>
<evidence type="ECO:0000313" key="3">
    <source>
        <dbReference type="EMBL" id="GAA3286014.1"/>
    </source>
</evidence>
<dbReference type="Proteomes" id="UP001501736">
    <property type="component" value="Unassembled WGS sequence"/>
</dbReference>
<organism evidence="3 4">
    <name type="scientific">Nesterenkonia halobia</name>
    <dbReference type="NCBI Taxonomy" id="37922"/>
    <lineage>
        <taxon>Bacteria</taxon>
        <taxon>Bacillati</taxon>
        <taxon>Actinomycetota</taxon>
        <taxon>Actinomycetes</taxon>
        <taxon>Micrococcales</taxon>
        <taxon>Micrococcaceae</taxon>
        <taxon>Nesterenkonia</taxon>
    </lineage>
</organism>
<dbReference type="EMBL" id="BAAAYG010000007">
    <property type="protein sequence ID" value="GAA3286014.1"/>
    <property type="molecule type" value="Genomic_DNA"/>
</dbReference>
<dbReference type="Pfam" id="PF11241">
    <property type="entry name" value="DUF3043"/>
    <property type="match status" value="1"/>
</dbReference>
<sequence>MFRRQKTQTDQDARDRDADAAGHDAAAADDGADAPRKPQPKGRPTPKRRDQVAARKQPLVAGSRAEKKASKQAQREKMRELRAKQREAMETGDERYLPERDRGAQRRFVRDWVDARTGIAEWMLVVVIVFLFISLIVAEQLRMLMSGVLWAMVLVVLIEAFFVARAARRRVAEKFGEPERGIRFYAIMRTLQIRRLRLPKPQVKRGEHPS</sequence>
<comment type="caution">
    <text evidence="3">The sequence shown here is derived from an EMBL/GenBank/DDBJ whole genome shotgun (WGS) entry which is preliminary data.</text>
</comment>
<reference evidence="4" key="1">
    <citation type="journal article" date="2019" name="Int. J. Syst. Evol. Microbiol.">
        <title>The Global Catalogue of Microorganisms (GCM) 10K type strain sequencing project: providing services to taxonomists for standard genome sequencing and annotation.</title>
        <authorList>
            <consortium name="The Broad Institute Genomics Platform"/>
            <consortium name="The Broad Institute Genome Sequencing Center for Infectious Disease"/>
            <person name="Wu L."/>
            <person name="Ma J."/>
        </authorList>
    </citation>
    <scope>NUCLEOTIDE SEQUENCE [LARGE SCALE GENOMIC DNA]</scope>
    <source>
        <strain evidence="4">JCM 11483</strain>
    </source>
</reference>
<dbReference type="InterPro" id="IPR021403">
    <property type="entry name" value="DUF3043"/>
</dbReference>
<dbReference type="RefSeq" id="WP_344720836.1">
    <property type="nucleotide sequence ID" value="NZ_BAAAYG010000007.1"/>
</dbReference>
<protein>
    <recommendedName>
        <fullName evidence="5">DUF3043 domain-containing protein</fullName>
    </recommendedName>
</protein>